<reference evidence="8 9" key="1">
    <citation type="submission" date="2023-08" db="EMBL/GenBank/DDBJ databases">
        <title>Black Yeasts Isolated from many extreme environments.</title>
        <authorList>
            <person name="Coleine C."/>
            <person name="Stajich J.E."/>
            <person name="Selbmann L."/>
        </authorList>
    </citation>
    <scope>NUCLEOTIDE SEQUENCE [LARGE SCALE GENOMIC DNA]</scope>
    <source>
        <strain evidence="8 9">CCFEE 5935</strain>
    </source>
</reference>
<comment type="catalytic activity">
    <reaction evidence="1">
        <text>S-ubiquitinyl-[E2 ubiquitin-conjugating enzyme]-L-cysteine + [acceptor protein]-L-lysine = [E2 ubiquitin-conjugating enzyme]-L-cysteine + N(6)-ubiquitinyl-[acceptor protein]-L-lysine.</text>
        <dbReference type="EC" id="2.3.2.26"/>
    </reaction>
</comment>
<feature type="domain" description="HECT" evidence="7">
    <location>
        <begin position="414"/>
        <end position="790"/>
    </location>
</feature>
<keyword evidence="9" id="KW-1185">Reference proteome</keyword>
<sequence>MDNVSENSSGRDAVQQLISRYVGQLLKGCGDRTCDETLCASGRRNTSHRPTRGYTARSARTVALTLVSGPKPRSRLCSRYQPKHDDDGSVKPEPPRDPSSFTQQLSDTAAVRSTLGSRDGSAEGTSDQLAARQPFFDDDSLSHLWTWRKKLSEFERLKSLGHVEDCLVGDLDLSQILRNGMRFFAIYEPDKNRGQRIGDRFYFGPAQQLLDRTLLILGTCIRSSAATTDFLRELMAPMDTMTKSVFVLWLKETFMRTWNGELLWSKDSVAYVALLLLTVMHDAQMHNHDMKAADKLHKMPSLVAQLDPIKVAQTISALCDPRMEKVSNDMAVLPKFENPFTAADKALWLRTYHHMRMSKTQGMANVNRDLRTYGNAYEVTLDPRLQHQEQHYLLLSVSRATALEDAFMQLWQRRKTELLLPLRVRMSEADDDAIGQDLGGVQIEFFNLVYRELFKEEPQMFTALESGYSYFRAGSLQPLYHFELCGVLFALAFYNGIPLPVSLPLVFYRLFQDNNVAGTYWIRDGWPTVARSLDNIIDEGGQGLELVFPLEANGLRLSISEAKHATDDDRDAELHIVEATRIQAATHREGPAEPVDLKSISDAWPGWKLIEATQQPKEITEENSVQYANSYTAMLTHGFVSPQLKAFHAGFFSVIDPNLMKFITPRHFQEIMEGSMHIDIDELRRTTEYGEPYRASSSYIQSFWRIVSAWSQEKQMQLIKFVTAAERIPAAGVGNLAFQIHGQSHGNPNDLPSSSTCFGTLYLPRYSSTKMLSKKLDDALNLGLEGFGQG</sequence>
<evidence type="ECO:0000256" key="4">
    <source>
        <dbReference type="ARBA" id="ARBA00022786"/>
    </source>
</evidence>
<dbReference type="EC" id="2.3.2.26" evidence="2"/>
<evidence type="ECO:0000313" key="9">
    <source>
        <dbReference type="Proteomes" id="UP001337655"/>
    </source>
</evidence>
<dbReference type="Gene3D" id="3.90.1750.10">
    <property type="entry name" value="Hect, E3 ligase catalytic domains"/>
    <property type="match status" value="2"/>
</dbReference>
<proteinExistence type="predicted"/>
<dbReference type="GO" id="GO:0061630">
    <property type="term" value="F:ubiquitin protein ligase activity"/>
    <property type="evidence" value="ECO:0007669"/>
    <property type="project" value="UniProtKB-EC"/>
</dbReference>
<dbReference type="Proteomes" id="UP001337655">
    <property type="component" value="Unassembled WGS sequence"/>
</dbReference>
<accession>A0AAV9NTW3</accession>
<dbReference type="InterPro" id="IPR032353">
    <property type="entry name" value="AZUL"/>
</dbReference>
<dbReference type="InterPro" id="IPR042556">
    <property type="entry name" value="AZUL_sf"/>
</dbReference>
<name>A0AAV9NTW3_9PEZI</name>
<dbReference type="InterPro" id="IPR044611">
    <property type="entry name" value="E3A/B/C-like"/>
</dbReference>
<dbReference type="Pfam" id="PF16558">
    <property type="entry name" value="AZUL"/>
    <property type="match status" value="1"/>
</dbReference>
<evidence type="ECO:0000256" key="1">
    <source>
        <dbReference type="ARBA" id="ARBA00000885"/>
    </source>
</evidence>
<protein>
    <recommendedName>
        <fullName evidence="2">HECT-type E3 ubiquitin transferase</fullName>
        <ecNumber evidence="2">2.3.2.26</ecNumber>
    </recommendedName>
</protein>
<keyword evidence="4 5" id="KW-0833">Ubl conjugation pathway</keyword>
<comment type="caution">
    <text evidence="8">The sequence shown here is derived from an EMBL/GenBank/DDBJ whole genome shotgun (WGS) entry which is preliminary data.</text>
</comment>
<dbReference type="PROSITE" id="PS50237">
    <property type="entry name" value="HECT"/>
    <property type="match status" value="1"/>
</dbReference>
<keyword evidence="3" id="KW-0808">Transferase</keyword>
<feature type="compositionally biased region" description="Basic and acidic residues" evidence="6">
    <location>
        <begin position="82"/>
        <end position="96"/>
    </location>
</feature>
<dbReference type="PANTHER" id="PTHR45700">
    <property type="entry name" value="UBIQUITIN-PROTEIN LIGASE E3C"/>
    <property type="match status" value="1"/>
</dbReference>
<dbReference type="RefSeq" id="XP_064653491.1">
    <property type="nucleotide sequence ID" value="XM_064808348.1"/>
</dbReference>
<dbReference type="AlphaFoldDB" id="A0AAV9NTW3"/>
<feature type="region of interest" description="Disordered" evidence="6">
    <location>
        <begin position="70"/>
        <end position="106"/>
    </location>
</feature>
<evidence type="ECO:0000256" key="2">
    <source>
        <dbReference type="ARBA" id="ARBA00012485"/>
    </source>
</evidence>
<dbReference type="SMART" id="SM00119">
    <property type="entry name" value="HECTc"/>
    <property type="match status" value="1"/>
</dbReference>
<evidence type="ECO:0000256" key="6">
    <source>
        <dbReference type="SAM" id="MobiDB-lite"/>
    </source>
</evidence>
<dbReference type="Gene3D" id="3.30.2160.10">
    <property type="entry name" value="Hect, E3 ligase catalytic domain"/>
    <property type="match status" value="1"/>
</dbReference>
<dbReference type="InterPro" id="IPR000569">
    <property type="entry name" value="HECT_dom"/>
</dbReference>
<feature type="active site" description="Glycyl thioester intermediate" evidence="5">
    <location>
        <position position="757"/>
    </location>
</feature>
<dbReference type="InterPro" id="IPR035983">
    <property type="entry name" value="Hect_E3_ubiquitin_ligase"/>
</dbReference>
<gene>
    <name evidence="8" type="ORF">LTR77_011136</name>
</gene>
<dbReference type="GeneID" id="89932456"/>
<dbReference type="GO" id="GO:0000209">
    <property type="term" value="P:protein polyubiquitination"/>
    <property type="evidence" value="ECO:0007669"/>
    <property type="project" value="InterPro"/>
</dbReference>
<evidence type="ECO:0000256" key="3">
    <source>
        <dbReference type="ARBA" id="ARBA00022679"/>
    </source>
</evidence>
<dbReference type="EMBL" id="JAVRRT010000032">
    <property type="protein sequence ID" value="KAK5162879.1"/>
    <property type="molecule type" value="Genomic_DNA"/>
</dbReference>
<evidence type="ECO:0000259" key="7">
    <source>
        <dbReference type="PROSITE" id="PS50237"/>
    </source>
</evidence>
<dbReference type="SUPFAM" id="SSF56204">
    <property type="entry name" value="Hect, E3 ligase catalytic domain"/>
    <property type="match status" value="1"/>
</dbReference>
<dbReference type="Gene3D" id="3.30.2410.10">
    <property type="entry name" value="Hect, E3 ligase catalytic domain"/>
    <property type="match status" value="1"/>
</dbReference>
<evidence type="ECO:0000313" key="8">
    <source>
        <dbReference type="EMBL" id="KAK5162879.1"/>
    </source>
</evidence>
<organism evidence="8 9">
    <name type="scientific">Saxophila tyrrhenica</name>
    <dbReference type="NCBI Taxonomy" id="1690608"/>
    <lineage>
        <taxon>Eukaryota</taxon>
        <taxon>Fungi</taxon>
        <taxon>Dikarya</taxon>
        <taxon>Ascomycota</taxon>
        <taxon>Pezizomycotina</taxon>
        <taxon>Dothideomycetes</taxon>
        <taxon>Dothideomycetidae</taxon>
        <taxon>Mycosphaerellales</taxon>
        <taxon>Extremaceae</taxon>
        <taxon>Saxophila</taxon>
    </lineage>
</organism>
<dbReference type="Gene3D" id="6.10.130.10">
    <property type="entry name" value="Ubiquitin-protein ligase E3A, N-terminal zinc-binding domain (AZUL)"/>
    <property type="match status" value="1"/>
</dbReference>
<dbReference type="Pfam" id="PF00632">
    <property type="entry name" value="HECT"/>
    <property type="match status" value="1"/>
</dbReference>
<evidence type="ECO:0000256" key="5">
    <source>
        <dbReference type="PROSITE-ProRule" id="PRU00104"/>
    </source>
</evidence>